<dbReference type="Pfam" id="PF01565">
    <property type="entry name" value="FAD_binding_4"/>
    <property type="match status" value="1"/>
</dbReference>
<dbReference type="GO" id="GO:0016491">
    <property type="term" value="F:oxidoreductase activity"/>
    <property type="evidence" value="ECO:0007669"/>
    <property type="project" value="UniProtKB-KW"/>
</dbReference>
<evidence type="ECO:0000259" key="7">
    <source>
        <dbReference type="PROSITE" id="PS51387"/>
    </source>
</evidence>
<keyword evidence="10" id="KW-1185">Reference proteome</keyword>
<dbReference type="InterPro" id="IPR006094">
    <property type="entry name" value="Oxid_FAD_bind_N"/>
</dbReference>
<name>A0A485L8J3_9STRA</name>
<keyword evidence="4" id="KW-0274">FAD</keyword>
<dbReference type="InterPro" id="IPR036318">
    <property type="entry name" value="FAD-bd_PCMH-like_sf"/>
</dbReference>
<accession>A0A485L8J3</accession>
<dbReference type="OrthoDB" id="415825at2759"/>
<feature type="domain" description="FAD-binding PCMH-type" evidence="7">
    <location>
        <begin position="112"/>
        <end position="293"/>
    </location>
</feature>
<dbReference type="InterPro" id="IPR016169">
    <property type="entry name" value="FAD-bd_PCMH_sub2"/>
</dbReference>
<reference evidence="9 10" key="1">
    <citation type="submission" date="2019-03" db="EMBL/GenBank/DDBJ databases">
        <authorList>
            <person name="Gaulin E."/>
            <person name="Dumas B."/>
        </authorList>
    </citation>
    <scope>NUCLEOTIDE SEQUENCE [LARGE SCALE GENOMIC DNA]</scope>
    <source>
        <strain evidence="9">CBS 568.67</strain>
    </source>
</reference>
<evidence type="ECO:0000313" key="9">
    <source>
        <dbReference type="EMBL" id="VFT94543.1"/>
    </source>
</evidence>
<dbReference type="EMBL" id="CAADRA010006319">
    <property type="protein sequence ID" value="VFT94543.1"/>
    <property type="molecule type" value="Genomic_DNA"/>
</dbReference>
<sequence length="572" mass="61107">MRAVVLTSLVLTVAARSFCTPSNATCWPSPSDLSTFASQLSSVTPRNLIWPGANAPRVCAVPIYSPNDQPLYGVNTNLQPLYVQTPADTADTCFVNDFATAFCTQAVRNNPLSPDPALIVWPTTVADVQLAVRFANAHNLCVAVAGTGHDFLNRHSCPDGASGLLVRMSLFKAIAFNLTDTRALDGGTAAFGAGVVFSEAHYHASLQNRYIASGWATTVGIVGWSLGGGHGPFAGTAGLGVDNVVDAQVVLADGRVVTANAYNAYADLWWALRGGGGSTWGIITSLTLALHRLPIGGFTQLLVTGTTDFCNTTKLTALVDGHLKWTQTLSAKWSGLAYLQPTQTTNGSGCGGTVEYTTLYMYHGDSRVDMAFNQTAAALQMALATAFGATNPWSATNFNSSWAFMQPKALEPIIPVKYVPGGLQSVLVNRSVVASGQLTTTAVSMLQACPKTGKCWRQEIYNDITGQLGSPQPSNVAIAPGFRTATIHFLSTGWTTTEFAQAFALGTNSYFSESDNNVTNWPDRYWGANYAKLLAVKTKYDPTTRFGCHQCIGYVLLLDDVADEFIWKGRVQ</sequence>
<dbReference type="PROSITE" id="PS00862">
    <property type="entry name" value="OX2_COVAL_FAD"/>
    <property type="match status" value="1"/>
</dbReference>
<evidence type="ECO:0000256" key="3">
    <source>
        <dbReference type="ARBA" id="ARBA00022630"/>
    </source>
</evidence>
<keyword evidence="6" id="KW-0732">Signal</keyword>
<comment type="cofactor">
    <cofactor evidence="1">
        <name>FAD</name>
        <dbReference type="ChEBI" id="CHEBI:57692"/>
    </cofactor>
</comment>
<feature type="chain" id="PRO_5033827497" evidence="6">
    <location>
        <begin position="16"/>
        <end position="572"/>
    </location>
</feature>
<evidence type="ECO:0000313" key="10">
    <source>
        <dbReference type="Proteomes" id="UP000332933"/>
    </source>
</evidence>
<dbReference type="Gene3D" id="3.30.465.10">
    <property type="match status" value="2"/>
</dbReference>
<proteinExistence type="inferred from homology"/>
<dbReference type="InterPro" id="IPR050416">
    <property type="entry name" value="FAD-linked_Oxidoreductase"/>
</dbReference>
<evidence type="ECO:0000256" key="2">
    <source>
        <dbReference type="ARBA" id="ARBA00005466"/>
    </source>
</evidence>
<dbReference type="PANTHER" id="PTHR42973">
    <property type="entry name" value="BINDING OXIDOREDUCTASE, PUTATIVE (AFU_ORTHOLOGUE AFUA_1G17690)-RELATED"/>
    <property type="match status" value="1"/>
</dbReference>
<dbReference type="SUPFAM" id="SSF56176">
    <property type="entry name" value="FAD-binding/transporter-associated domain-like"/>
    <property type="match status" value="1"/>
</dbReference>
<dbReference type="Pfam" id="PF08031">
    <property type="entry name" value="BBE"/>
    <property type="match status" value="1"/>
</dbReference>
<dbReference type="Proteomes" id="UP000332933">
    <property type="component" value="Unassembled WGS sequence"/>
</dbReference>
<organism evidence="9 10">
    <name type="scientific">Aphanomyces stellatus</name>
    <dbReference type="NCBI Taxonomy" id="120398"/>
    <lineage>
        <taxon>Eukaryota</taxon>
        <taxon>Sar</taxon>
        <taxon>Stramenopiles</taxon>
        <taxon>Oomycota</taxon>
        <taxon>Saprolegniomycetes</taxon>
        <taxon>Saprolegniales</taxon>
        <taxon>Verrucalvaceae</taxon>
        <taxon>Aphanomyces</taxon>
    </lineage>
</organism>
<dbReference type="AlphaFoldDB" id="A0A485L8J3"/>
<protein>
    <submittedName>
        <fullName evidence="9">Aste57867_17799 protein</fullName>
    </submittedName>
</protein>
<dbReference type="GO" id="GO:0071949">
    <property type="term" value="F:FAD binding"/>
    <property type="evidence" value="ECO:0007669"/>
    <property type="project" value="InterPro"/>
</dbReference>
<dbReference type="EMBL" id="VJMH01006298">
    <property type="protein sequence ID" value="KAF0690857.1"/>
    <property type="molecule type" value="Genomic_DNA"/>
</dbReference>
<keyword evidence="5" id="KW-0560">Oxidoreductase</keyword>
<evidence type="ECO:0000256" key="5">
    <source>
        <dbReference type="ARBA" id="ARBA00023002"/>
    </source>
</evidence>
<evidence type="ECO:0000313" key="8">
    <source>
        <dbReference type="EMBL" id="KAF0690857.1"/>
    </source>
</evidence>
<dbReference type="PANTHER" id="PTHR42973:SF39">
    <property type="entry name" value="FAD-BINDING PCMH-TYPE DOMAIN-CONTAINING PROTEIN"/>
    <property type="match status" value="1"/>
</dbReference>
<dbReference type="InterPro" id="IPR016166">
    <property type="entry name" value="FAD-bd_PCMH"/>
</dbReference>
<reference evidence="8" key="2">
    <citation type="submission" date="2019-06" db="EMBL/GenBank/DDBJ databases">
        <title>Genomics analysis of Aphanomyces spp. identifies a new class of oomycete effector associated with host adaptation.</title>
        <authorList>
            <person name="Gaulin E."/>
        </authorList>
    </citation>
    <scope>NUCLEOTIDE SEQUENCE</scope>
    <source>
        <strain evidence="8">CBS 578.67</strain>
    </source>
</reference>
<evidence type="ECO:0000256" key="1">
    <source>
        <dbReference type="ARBA" id="ARBA00001974"/>
    </source>
</evidence>
<feature type="signal peptide" evidence="6">
    <location>
        <begin position="1"/>
        <end position="15"/>
    </location>
</feature>
<comment type="similarity">
    <text evidence="2">Belongs to the oxygen-dependent FAD-linked oxidoreductase family.</text>
</comment>
<dbReference type="InterPro" id="IPR012951">
    <property type="entry name" value="BBE"/>
</dbReference>
<dbReference type="InterPro" id="IPR006093">
    <property type="entry name" value="Oxy_OxRdtase_FAD_BS"/>
</dbReference>
<evidence type="ECO:0000256" key="6">
    <source>
        <dbReference type="SAM" id="SignalP"/>
    </source>
</evidence>
<evidence type="ECO:0000256" key="4">
    <source>
        <dbReference type="ARBA" id="ARBA00022827"/>
    </source>
</evidence>
<gene>
    <name evidence="9" type="primary">Aste57867_17799</name>
    <name evidence="8" type="ORF">As57867_017738</name>
    <name evidence="9" type="ORF">ASTE57867_17799</name>
</gene>
<keyword evidence="3" id="KW-0285">Flavoprotein</keyword>
<dbReference type="PROSITE" id="PS51387">
    <property type="entry name" value="FAD_PCMH"/>
    <property type="match status" value="1"/>
</dbReference>